<protein>
    <submittedName>
        <fullName evidence="3">Response regulator</fullName>
    </submittedName>
</protein>
<organism evidence="3 4">
    <name type="scientific">Deinococcus oregonensis</name>
    <dbReference type="NCBI Taxonomy" id="1805970"/>
    <lineage>
        <taxon>Bacteria</taxon>
        <taxon>Thermotogati</taxon>
        <taxon>Deinococcota</taxon>
        <taxon>Deinococci</taxon>
        <taxon>Deinococcales</taxon>
        <taxon>Deinococcaceae</taxon>
        <taxon>Deinococcus</taxon>
    </lineage>
</organism>
<evidence type="ECO:0000259" key="2">
    <source>
        <dbReference type="PROSITE" id="PS50110"/>
    </source>
</evidence>
<evidence type="ECO:0000256" key="1">
    <source>
        <dbReference type="PROSITE-ProRule" id="PRU00169"/>
    </source>
</evidence>
<proteinExistence type="predicted"/>
<dbReference type="RefSeq" id="WP_380017530.1">
    <property type="nucleotide sequence ID" value="NZ_JBHLYR010000101.1"/>
</dbReference>
<dbReference type="PANTHER" id="PTHR44520:SF2">
    <property type="entry name" value="RESPONSE REGULATOR RCP1"/>
    <property type="match status" value="1"/>
</dbReference>
<dbReference type="InterPro" id="IPR052893">
    <property type="entry name" value="TCS_response_regulator"/>
</dbReference>
<comment type="caution">
    <text evidence="3">The sequence shown here is derived from an EMBL/GenBank/DDBJ whole genome shotgun (WGS) entry which is preliminary data.</text>
</comment>
<keyword evidence="1" id="KW-0597">Phosphoprotein</keyword>
<name>A0ABV6B740_9DEIO</name>
<dbReference type="SUPFAM" id="SSF52172">
    <property type="entry name" value="CheY-like"/>
    <property type="match status" value="1"/>
</dbReference>
<dbReference type="PROSITE" id="PS50110">
    <property type="entry name" value="RESPONSE_REGULATORY"/>
    <property type="match status" value="1"/>
</dbReference>
<reference evidence="3 4" key="1">
    <citation type="submission" date="2024-09" db="EMBL/GenBank/DDBJ databases">
        <authorList>
            <person name="Sun Q."/>
            <person name="Mori K."/>
        </authorList>
    </citation>
    <scope>NUCLEOTIDE SEQUENCE [LARGE SCALE GENOMIC DNA]</scope>
    <source>
        <strain evidence="3 4">JCM 13503</strain>
    </source>
</reference>
<dbReference type="InterPro" id="IPR011006">
    <property type="entry name" value="CheY-like_superfamily"/>
</dbReference>
<keyword evidence="4" id="KW-1185">Reference proteome</keyword>
<dbReference type="InterPro" id="IPR001789">
    <property type="entry name" value="Sig_transdc_resp-reg_receiver"/>
</dbReference>
<dbReference type="Proteomes" id="UP001589733">
    <property type="component" value="Unassembled WGS sequence"/>
</dbReference>
<dbReference type="PANTHER" id="PTHR44520">
    <property type="entry name" value="RESPONSE REGULATOR RCP1-RELATED"/>
    <property type="match status" value="1"/>
</dbReference>
<feature type="modified residue" description="4-aspartylphosphate" evidence="1">
    <location>
        <position position="60"/>
    </location>
</feature>
<accession>A0ABV6B740</accession>
<dbReference type="Pfam" id="PF00072">
    <property type="entry name" value="Response_reg"/>
    <property type="match status" value="1"/>
</dbReference>
<dbReference type="Gene3D" id="3.40.50.2300">
    <property type="match status" value="1"/>
</dbReference>
<evidence type="ECO:0000313" key="3">
    <source>
        <dbReference type="EMBL" id="MFB9995515.1"/>
    </source>
</evidence>
<feature type="domain" description="Response regulatory" evidence="2">
    <location>
        <begin position="6"/>
        <end position="127"/>
    </location>
</feature>
<sequence>MTRLLHIFVVDDNISDLMLAEEVLATFSDQVMVTTFQSGQAVLEAMRPPDAVIPDVLLLDIHMPRMNGFDVLKAIKVDERLKFTPVVMLSTSSAAEDVTQAYSLFASSYMVKSMDFADFLQQIESFVEFWTRNRLLNWPTPRVLEESMDP</sequence>
<gene>
    <name evidence="3" type="ORF">ACFFLM_26645</name>
</gene>
<dbReference type="EMBL" id="JBHLYR010000101">
    <property type="protein sequence ID" value="MFB9995515.1"/>
    <property type="molecule type" value="Genomic_DNA"/>
</dbReference>
<dbReference type="SMART" id="SM00448">
    <property type="entry name" value="REC"/>
    <property type="match status" value="1"/>
</dbReference>
<dbReference type="CDD" id="cd17557">
    <property type="entry name" value="REC_Rcp-like"/>
    <property type="match status" value="1"/>
</dbReference>
<evidence type="ECO:0000313" key="4">
    <source>
        <dbReference type="Proteomes" id="UP001589733"/>
    </source>
</evidence>